<dbReference type="Pfam" id="PF03445">
    <property type="entry name" value="DUF294"/>
    <property type="match status" value="1"/>
</dbReference>
<feature type="domain" description="Cyclic nucleotide-binding" evidence="3">
    <location>
        <begin position="15"/>
        <end position="112"/>
    </location>
</feature>
<gene>
    <name evidence="5" type="ORF">HELGO_WM24575</name>
</gene>
<organism evidence="5">
    <name type="scientific">uncultured Sulfurovum sp</name>
    <dbReference type="NCBI Taxonomy" id="269237"/>
    <lineage>
        <taxon>Bacteria</taxon>
        <taxon>Pseudomonadati</taxon>
        <taxon>Campylobacterota</taxon>
        <taxon>Epsilonproteobacteria</taxon>
        <taxon>Campylobacterales</taxon>
        <taxon>Sulfurovaceae</taxon>
        <taxon>Sulfurovum</taxon>
        <taxon>environmental samples</taxon>
    </lineage>
</organism>
<dbReference type="InterPro" id="IPR005105">
    <property type="entry name" value="GlnD_Uridyltrans_N"/>
</dbReference>
<dbReference type="PROSITE" id="PS51371">
    <property type="entry name" value="CBS"/>
    <property type="match status" value="1"/>
</dbReference>
<dbReference type="Pfam" id="PF00571">
    <property type="entry name" value="CBS"/>
    <property type="match status" value="1"/>
</dbReference>
<reference evidence="5" key="1">
    <citation type="submission" date="2020-01" db="EMBL/GenBank/DDBJ databases">
        <authorList>
            <person name="Meier V. D."/>
            <person name="Meier V D."/>
        </authorList>
    </citation>
    <scope>NUCLEOTIDE SEQUENCE</scope>
    <source>
        <strain evidence="5">HLG_WM_MAG_03</strain>
    </source>
</reference>
<dbReference type="InterPro" id="IPR014710">
    <property type="entry name" value="RmlC-like_jellyroll"/>
</dbReference>
<evidence type="ECO:0000259" key="4">
    <source>
        <dbReference type="PROSITE" id="PS51371"/>
    </source>
</evidence>
<evidence type="ECO:0000256" key="2">
    <source>
        <dbReference type="PROSITE-ProRule" id="PRU00703"/>
    </source>
</evidence>
<proteinExistence type="predicted"/>
<dbReference type="SUPFAM" id="SSF54631">
    <property type="entry name" value="CBS-domain pair"/>
    <property type="match status" value="1"/>
</dbReference>
<dbReference type="Gene3D" id="3.10.580.10">
    <property type="entry name" value="CBS-domain"/>
    <property type="match status" value="1"/>
</dbReference>
<dbReference type="InterPro" id="IPR000644">
    <property type="entry name" value="CBS_dom"/>
</dbReference>
<evidence type="ECO:0000256" key="1">
    <source>
        <dbReference type="ARBA" id="ARBA00023122"/>
    </source>
</evidence>
<dbReference type="EMBL" id="CACVAR010000372">
    <property type="protein sequence ID" value="CAA6824550.1"/>
    <property type="molecule type" value="Genomic_DNA"/>
</dbReference>
<keyword evidence="1 2" id="KW-0129">CBS domain</keyword>
<dbReference type="InterPro" id="IPR000595">
    <property type="entry name" value="cNMP-bd_dom"/>
</dbReference>
<dbReference type="InterPro" id="IPR018490">
    <property type="entry name" value="cNMP-bd_dom_sf"/>
</dbReference>
<dbReference type="InterPro" id="IPR046342">
    <property type="entry name" value="CBS_dom_sf"/>
</dbReference>
<dbReference type="AlphaFoldDB" id="A0A6S6U5L4"/>
<dbReference type="PANTHER" id="PTHR43080:SF2">
    <property type="entry name" value="CBS DOMAIN-CONTAINING PROTEIN"/>
    <property type="match status" value="1"/>
</dbReference>
<dbReference type="SUPFAM" id="SSF51206">
    <property type="entry name" value="cAMP-binding domain-like"/>
    <property type="match status" value="1"/>
</dbReference>
<dbReference type="Gene3D" id="2.60.120.10">
    <property type="entry name" value="Jelly Rolls"/>
    <property type="match status" value="1"/>
</dbReference>
<sequence>MSLHSQEIFIKEIHPFENLSQFELDMAFKHMDIAYYPIDTVLISPQSVSEYFFIIIKGEVKEFCNDELTFVYHEQDTFDADSLIYSKTKSKFIVSEELICYELKKSAFMKIMSLNKKFESFFLNNLSSRFQTLKNKEYGSEISSFMVGRVSDAYMHVPCIVEVNTSIKEAIEKSLEDEMSSIIVQRGNEYGIVTDSNIKKGVLLAGKPLTDPIEDIATFPLICVEKDAFLFSVLLLLLKHNIKRVGVLEEGKIIGVLNQMDMLSFFANHSHVVAVKIDKAKNIDELRNASDDVNKTIKSLYNKSLKTAYIAKMVSELNTKIYEKLFSFVVPEEMQAQCALLVMGSEGRDAQIVKTDQDNALVVSNDADVEAYRPYMEQFTKELISFGFPPCDGNIMVSNPYWCKNQSDFDQQIEQWFEGNNMDYYMHLAIFFDAKCVAGDCNLLVPLKEKVFELAHQKDVFMAYFAKNTLLFETPINMFSSLRTEEGGVDIKKGGIFAIVQGIRSLALENALTENTTVKRIKALHKKGVLEKDMSSELIEALGLLSRLRLQGHIEKQKAGEKVNNILNVSEFSKIERDMLKDSFTIVNDFKKFISRHFRLGQLQ</sequence>
<evidence type="ECO:0000259" key="3">
    <source>
        <dbReference type="PROSITE" id="PS50042"/>
    </source>
</evidence>
<dbReference type="GO" id="GO:0008773">
    <property type="term" value="F:[protein-PII] uridylyltransferase activity"/>
    <property type="evidence" value="ECO:0007669"/>
    <property type="project" value="InterPro"/>
</dbReference>
<protein>
    <submittedName>
        <fullName evidence="5">Predicted signal-transduction protein containing cAMP-binding and CBS domains</fullName>
    </submittedName>
</protein>
<dbReference type="PANTHER" id="PTHR43080">
    <property type="entry name" value="CBS DOMAIN-CONTAINING PROTEIN CBSX3, MITOCHONDRIAL"/>
    <property type="match status" value="1"/>
</dbReference>
<dbReference type="CDD" id="cd00038">
    <property type="entry name" value="CAP_ED"/>
    <property type="match status" value="1"/>
</dbReference>
<dbReference type="PROSITE" id="PS50042">
    <property type="entry name" value="CNMP_BINDING_3"/>
    <property type="match status" value="1"/>
</dbReference>
<dbReference type="CDD" id="cd05401">
    <property type="entry name" value="NT_GlnE_GlnD_like"/>
    <property type="match status" value="1"/>
</dbReference>
<accession>A0A6S6U5L4</accession>
<name>A0A6S6U5L4_9BACT</name>
<dbReference type="InterPro" id="IPR018821">
    <property type="entry name" value="DUF294_put_nucleoTrafse_sb-bd"/>
</dbReference>
<dbReference type="InterPro" id="IPR051257">
    <property type="entry name" value="Diverse_CBS-Domain"/>
</dbReference>
<feature type="domain" description="CBS" evidence="4">
    <location>
        <begin position="217"/>
        <end position="275"/>
    </location>
</feature>
<dbReference type="Pfam" id="PF10335">
    <property type="entry name" value="DUF294_C"/>
    <property type="match status" value="1"/>
</dbReference>
<evidence type="ECO:0000313" key="5">
    <source>
        <dbReference type="EMBL" id="CAA6824550.1"/>
    </source>
</evidence>